<keyword evidence="2" id="KW-0479">Metal-binding</keyword>
<feature type="domain" description="CENP-V/GFA" evidence="5">
    <location>
        <begin position="2"/>
        <end position="128"/>
    </location>
</feature>
<proteinExistence type="inferred from homology"/>
<dbReference type="GO" id="GO:0046872">
    <property type="term" value="F:metal ion binding"/>
    <property type="evidence" value="ECO:0007669"/>
    <property type="project" value="UniProtKB-KW"/>
</dbReference>
<evidence type="ECO:0000313" key="6">
    <source>
        <dbReference type="EMBL" id="PCI74073.1"/>
    </source>
</evidence>
<protein>
    <recommendedName>
        <fullName evidence="5">CENP-V/GFA domain-containing protein</fullName>
    </recommendedName>
</protein>
<dbReference type="Gene3D" id="3.90.1590.10">
    <property type="entry name" value="glutathione-dependent formaldehyde- activating enzyme (gfa)"/>
    <property type="match status" value="1"/>
</dbReference>
<evidence type="ECO:0000256" key="2">
    <source>
        <dbReference type="ARBA" id="ARBA00022723"/>
    </source>
</evidence>
<dbReference type="AlphaFoldDB" id="A0A2A4WUR9"/>
<evidence type="ECO:0000259" key="5">
    <source>
        <dbReference type="PROSITE" id="PS51891"/>
    </source>
</evidence>
<gene>
    <name evidence="6" type="ORF">COB20_15505</name>
</gene>
<sequence>MHAGSCLCGSVKYAVSCNLNFIVNCHCQFCRTAHGSEFVTVAMIPADKLEVLQGEELLSRFEVSNVAAFRCFCSTCGTRLFNHSPSANMISLITATLTDAVNLLPLANVNMESSNREFVQTNGLPSFDTFPSVEERNKL</sequence>
<name>A0A2A4WUR9_9GAMM</name>
<evidence type="ECO:0000256" key="1">
    <source>
        <dbReference type="ARBA" id="ARBA00005495"/>
    </source>
</evidence>
<dbReference type="Proteomes" id="UP000218767">
    <property type="component" value="Unassembled WGS sequence"/>
</dbReference>
<keyword evidence="4" id="KW-0456">Lyase</keyword>
<dbReference type="Pfam" id="PF04828">
    <property type="entry name" value="GFA"/>
    <property type="match status" value="1"/>
</dbReference>
<reference evidence="7" key="1">
    <citation type="submission" date="2017-08" db="EMBL/GenBank/DDBJ databases">
        <title>A dynamic microbial community with high functional redundancy inhabits the cold, oxic subseafloor aquifer.</title>
        <authorList>
            <person name="Tully B.J."/>
            <person name="Wheat C.G."/>
            <person name="Glazer B.T."/>
            <person name="Huber J.A."/>
        </authorList>
    </citation>
    <scope>NUCLEOTIDE SEQUENCE [LARGE SCALE GENOMIC DNA]</scope>
</reference>
<dbReference type="PANTHER" id="PTHR33337">
    <property type="entry name" value="GFA DOMAIN-CONTAINING PROTEIN"/>
    <property type="match status" value="1"/>
</dbReference>
<dbReference type="InterPro" id="IPR011057">
    <property type="entry name" value="Mss4-like_sf"/>
</dbReference>
<dbReference type="PROSITE" id="PS51891">
    <property type="entry name" value="CENP_V_GFA"/>
    <property type="match status" value="1"/>
</dbReference>
<dbReference type="SUPFAM" id="SSF51316">
    <property type="entry name" value="Mss4-like"/>
    <property type="match status" value="1"/>
</dbReference>
<evidence type="ECO:0000256" key="3">
    <source>
        <dbReference type="ARBA" id="ARBA00022833"/>
    </source>
</evidence>
<evidence type="ECO:0000256" key="4">
    <source>
        <dbReference type="ARBA" id="ARBA00023239"/>
    </source>
</evidence>
<keyword evidence="3" id="KW-0862">Zinc</keyword>
<organism evidence="6 7">
    <name type="scientific">SAR86 cluster bacterium</name>
    <dbReference type="NCBI Taxonomy" id="2030880"/>
    <lineage>
        <taxon>Bacteria</taxon>
        <taxon>Pseudomonadati</taxon>
        <taxon>Pseudomonadota</taxon>
        <taxon>Gammaproteobacteria</taxon>
        <taxon>SAR86 cluster</taxon>
    </lineage>
</organism>
<comment type="similarity">
    <text evidence="1">Belongs to the Gfa family.</text>
</comment>
<dbReference type="InterPro" id="IPR006913">
    <property type="entry name" value="CENP-V/GFA"/>
</dbReference>
<dbReference type="GO" id="GO:0016846">
    <property type="term" value="F:carbon-sulfur lyase activity"/>
    <property type="evidence" value="ECO:0007669"/>
    <property type="project" value="InterPro"/>
</dbReference>
<dbReference type="PANTHER" id="PTHR33337:SF40">
    <property type="entry name" value="CENP-V_GFA DOMAIN-CONTAINING PROTEIN-RELATED"/>
    <property type="match status" value="1"/>
</dbReference>
<dbReference type="EMBL" id="NVUL01000108">
    <property type="protein sequence ID" value="PCI74073.1"/>
    <property type="molecule type" value="Genomic_DNA"/>
</dbReference>
<evidence type="ECO:0000313" key="7">
    <source>
        <dbReference type="Proteomes" id="UP000218767"/>
    </source>
</evidence>
<comment type="caution">
    <text evidence="6">The sequence shown here is derived from an EMBL/GenBank/DDBJ whole genome shotgun (WGS) entry which is preliminary data.</text>
</comment>
<accession>A0A2A4WUR9</accession>